<feature type="transmembrane region" description="Helical" evidence="6">
    <location>
        <begin position="28"/>
        <end position="46"/>
    </location>
</feature>
<dbReference type="RefSeq" id="WP_017452341.1">
    <property type="nucleotide sequence ID" value="NZ_CP008956.1"/>
</dbReference>
<evidence type="ECO:0000256" key="2">
    <source>
        <dbReference type="ARBA" id="ARBA00007362"/>
    </source>
</evidence>
<keyword evidence="3 6" id="KW-0812">Transmembrane</keyword>
<evidence type="ECO:0000256" key="3">
    <source>
        <dbReference type="ARBA" id="ARBA00022692"/>
    </source>
</evidence>
<dbReference type="Pfam" id="PF00892">
    <property type="entry name" value="EamA"/>
    <property type="match status" value="2"/>
</dbReference>
<comment type="subcellular location">
    <subcellularLocation>
        <location evidence="1">Membrane</location>
        <topology evidence="1">Multi-pass membrane protein</topology>
    </subcellularLocation>
</comment>
<dbReference type="InterPro" id="IPR037185">
    <property type="entry name" value="EmrE-like"/>
</dbReference>
<feature type="transmembrane region" description="Helical" evidence="6">
    <location>
        <begin position="91"/>
        <end position="115"/>
    </location>
</feature>
<feature type="transmembrane region" description="Helical" evidence="6">
    <location>
        <begin position="58"/>
        <end position="79"/>
    </location>
</feature>
<feature type="transmembrane region" description="Helical" evidence="6">
    <location>
        <begin position="205"/>
        <end position="224"/>
    </location>
</feature>
<protein>
    <submittedName>
        <fullName evidence="8">EamA/RhaT family transporter</fullName>
    </submittedName>
</protein>
<evidence type="ECO:0000256" key="4">
    <source>
        <dbReference type="ARBA" id="ARBA00022989"/>
    </source>
</evidence>
<reference evidence="8 9" key="1">
    <citation type="journal article" date="2012" name="J. Bacteriol.">
        <title>Genome sequence of the pathogenic Herbaspirillum seropedicae strain Os34, isolated from rice roots.</title>
        <authorList>
            <person name="Ye W."/>
            <person name="Ye S."/>
            <person name="Liu J."/>
            <person name="Chang S."/>
            <person name="Chen M."/>
            <person name="Zhu B."/>
            <person name="Guo L."/>
            <person name="An Q."/>
        </authorList>
    </citation>
    <scope>NUCLEOTIDE SEQUENCE [LARGE SCALE GENOMIC DNA]</scope>
    <source>
        <strain evidence="8 9">Os34</strain>
    </source>
</reference>
<keyword evidence="4 6" id="KW-1133">Transmembrane helix</keyword>
<evidence type="ECO:0000313" key="8">
    <source>
        <dbReference type="EMBL" id="QJQ02753.1"/>
    </source>
</evidence>
<dbReference type="PANTHER" id="PTHR32322">
    <property type="entry name" value="INNER MEMBRANE TRANSPORTER"/>
    <property type="match status" value="1"/>
</dbReference>
<gene>
    <name evidence="8" type="ORF">C798_21755</name>
</gene>
<dbReference type="GO" id="GO:0016020">
    <property type="term" value="C:membrane"/>
    <property type="evidence" value="ECO:0007669"/>
    <property type="project" value="UniProtKB-SubCell"/>
</dbReference>
<feature type="transmembrane region" description="Helical" evidence="6">
    <location>
        <begin position="236"/>
        <end position="256"/>
    </location>
</feature>
<evidence type="ECO:0000256" key="5">
    <source>
        <dbReference type="ARBA" id="ARBA00023136"/>
    </source>
</evidence>
<feature type="domain" description="EamA" evidence="7">
    <location>
        <begin position="30"/>
        <end position="161"/>
    </location>
</feature>
<evidence type="ECO:0000256" key="6">
    <source>
        <dbReference type="SAM" id="Phobius"/>
    </source>
</evidence>
<evidence type="ECO:0000313" key="9">
    <source>
        <dbReference type="Proteomes" id="UP000501648"/>
    </source>
</evidence>
<keyword evidence="5 6" id="KW-0472">Membrane</keyword>
<feature type="transmembrane region" description="Helical" evidence="6">
    <location>
        <begin position="268"/>
        <end position="288"/>
    </location>
</feature>
<name>A0A6M3ZX10_9BURK</name>
<dbReference type="InterPro" id="IPR050638">
    <property type="entry name" value="AA-Vitamin_Transporters"/>
</dbReference>
<feature type="transmembrane region" description="Helical" evidence="6">
    <location>
        <begin position="174"/>
        <end position="193"/>
    </location>
</feature>
<accession>A0A6M3ZX10</accession>
<dbReference type="SUPFAM" id="SSF103481">
    <property type="entry name" value="Multidrug resistance efflux transporter EmrE"/>
    <property type="match status" value="2"/>
</dbReference>
<dbReference type="PANTHER" id="PTHR32322:SF2">
    <property type="entry name" value="EAMA DOMAIN-CONTAINING PROTEIN"/>
    <property type="match status" value="1"/>
</dbReference>
<feature type="transmembrane region" description="Helical" evidence="6">
    <location>
        <begin position="147"/>
        <end position="168"/>
    </location>
</feature>
<dbReference type="Proteomes" id="UP000501648">
    <property type="component" value="Chromosome"/>
</dbReference>
<evidence type="ECO:0000256" key="1">
    <source>
        <dbReference type="ARBA" id="ARBA00004141"/>
    </source>
</evidence>
<feature type="domain" description="EamA" evidence="7">
    <location>
        <begin position="173"/>
        <end position="307"/>
    </location>
</feature>
<comment type="similarity">
    <text evidence="2">Belongs to the EamA transporter family.</text>
</comment>
<evidence type="ECO:0000259" key="7">
    <source>
        <dbReference type="Pfam" id="PF00892"/>
    </source>
</evidence>
<feature type="transmembrane region" description="Helical" evidence="6">
    <location>
        <begin position="294"/>
        <end position="315"/>
    </location>
</feature>
<dbReference type="AlphaFoldDB" id="A0A6M3ZX10"/>
<feature type="transmembrane region" description="Helical" evidence="6">
    <location>
        <begin position="121"/>
        <end position="138"/>
    </location>
</feature>
<organism evidence="8 9">
    <name type="scientific">Herbaspirillum rubrisubalbicans Os34</name>
    <dbReference type="NCBI Taxonomy" id="1235827"/>
    <lineage>
        <taxon>Bacteria</taxon>
        <taxon>Pseudomonadati</taxon>
        <taxon>Pseudomonadota</taxon>
        <taxon>Betaproteobacteria</taxon>
        <taxon>Burkholderiales</taxon>
        <taxon>Oxalobacteraceae</taxon>
        <taxon>Herbaspirillum</taxon>
    </lineage>
</organism>
<sequence length="322" mass="33952">MSTVIATPVANRSATRTAPARRQPMSRLFLLAVVLAICIWGGNWPVMKFGSQFIPPLWFAASRFLSAAILSFVIAAVLGKLRLPSRQEWPVVAGVGVLQMGLFTALVTGALHFVMPGRASLIAYATSIWVVPGAALVLKHKLSTQQSLATVCSYAGMAVIVLPALLHADMHSMIGYLMLGAASLSWAMNILQIKLTPGVKLDFDLLPWQTLVAAVPLSLLALVVDGAPTFLANPHSWGVIAYTGPLATALTFLIVLQMTQRLSPVTVSVCMLGVPVVGLTLSSLIFGEQLSGDLLLGMGLLCLGLVLPALPALAARRVAGEA</sequence>
<proteinExistence type="inferred from homology"/>
<dbReference type="InterPro" id="IPR000620">
    <property type="entry name" value="EamA_dom"/>
</dbReference>
<dbReference type="EMBL" id="CP008956">
    <property type="protein sequence ID" value="QJQ02753.1"/>
    <property type="molecule type" value="Genomic_DNA"/>
</dbReference>